<accession>A0A1G5WJQ6</accession>
<organism evidence="1 2">
    <name type="scientific">Methanobrevibacter millerae</name>
    <dbReference type="NCBI Taxonomy" id="230361"/>
    <lineage>
        <taxon>Archaea</taxon>
        <taxon>Methanobacteriati</taxon>
        <taxon>Methanobacteriota</taxon>
        <taxon>Methanomada group</taxon>
        <taxon>Methanobacteria</taxon>
        <taxon>Methanobacteriales</taxon>
        <taxon>Methanobacteriaceae</taxon>
        <taxon>Methanobrevibacter</taxon>
    </lineage>
</organism>
<reference evidence="1 2" key="1">
    <citation type="submission" date="2016-10" db="EMBL/GenBank/DDBJ databases">
        <authorList>
            <person name="Varghese N."/>
            <person name="Submissions S."/>
        </authorList>
    </citation>
    <scope>NUCLEOTIDE SEQUENCE [LARGE SCALE GENOMIC DNA]</scope>
    <source>
        <strain evidence="1 2">DSM 16643</strain>
    </source>
</reference>
<keyword evidence="2" id="KW-1185">Reference proteome</keyword>
<name>A0A1G5WJQ6_9EURY</name>
<dbReference type="Proteomes" id="UP000323439">
    <property type="component" value="Unassembled WGS sequence"/>
</dbReference>
<dbReference type="RefSeq" id="WP_149732007.1">
    <property type="nucleotide sequence ID" value="NZ_FMXB01000010.1"/>
</dbReference>
<gene>
    <name evidence="1" type="ORF">SAMN02910315_01471</name>
</gene>
<dbReference type="AlphaFoldDB" id="A0A1G5WJQ6"/>
<sequence length="91" mass="10638">MICPSCKKVYGDENVFCIECGTRLVDDLFENPMERFSSRVKSSNKSRVERPVRENQYIPPNDNKLDVLIVQNKHLIKQNKRIIELLEKISS</sequence>
<evidence type="ECO:0000313" key="1">
    <source>
        <dbReference type="EMBL" id="SDA58200.1"/>
    </source>
</evidence>
<dbReference type="EMBL" id="FMXB01000010">
    <property type="protein sequence ID" value="SDA58200.1"/>
    <property type="molecule type" value="Genomic_DNA"/>
</dbReference>
<proteinExistence type="predicted"/>
<protein>
    <recommendedName>
        <fullName evidence="3">Zinc-ribbon domain-containing protein</fullName>
    </recommendedName>
</protein>
<evidence type="ECO:0000313" key="2">
    <source>
        <dbReference type="Proteomes" id="UP000323439"/>
    </source>
</evidence>
<dbReference type="OrthoDB" id="382381at2157"/>
<evidence type="ECO:0008006" key="3">
    <source>
        <dbReference type="Google" id="ProtNLM"/>
    </source>
</evidence>